<feature type="transmembrane region" description="Helical" evidence="2">
    <location>
        <begin position="228"/>
        <end position="252"/>
    </location>
</feature>
<dbReference type="AlphaFoldDB" id="A0AAV9UT20"/>
<keyword evidence="2" id="KW-0812">Transmembrane</keyword>
<reference evidence="4 5" key="1">
    <citation type="submission" date="2019-10" db="EMBL/GenBank/DDBJ databases">
        <authorList>
            <person name="Palmer J.M."/>
        </authorList>
    </citation>
    <scope>NUCLEOTIDE SEQUENCE [LARGE SCALE GENOMIC DNA]</scope>
    <source>
        <strain evidence="4 5">TWF696</strain>
    </source>
</reference>
<gene>
    <name evidence="4" type="ORF">TWF696_006732</name>
</gene>
<sequence length="271" mass="27407">MHRQSLLPFLSLIAHLAAGQDTITDAPSAPEVTGKVTIWSGLDYTLQRSCVAHCIYYNGPLPRGAYYHDWDDVGGELGCGYAPINGCYCNTKYSSSASSYFSSCIPYYCGTANPDPQDLVSALSMYNAYCATANGNPTKPVPEPVSAQVTSRAANSPASSADASTPETENAKTAPPTSTAAGATGGSGSGGSSGTAAGASSTNSAEAESKESGSGDSMGGGLTKGAKIGIAVGASLGGVALIAIGVASFLLYKRRAVNMKEPPMGGIQEGY</sequence>
<evidence type="ECO:0000256" key="2">
    <source>
        <dbReference type="SAM" id="Phobius"/>
    </source>
</evidence>
<feature type="compositionally biased region" description="Low complexity" evidence="1">
    <location>
        <begin position="194"/>
        <end position="206"/>
    </location>
</feature>
<comment type="caution">
    <text evidence="4">The sequence shown here is derived from an EMBL/GenBank/DDBJ whole genome shotgun (WGS) entry which is preliminary data.</text>
</comment>
<feature type="signal peptide" evidence="3">
    <location>
        <begin position="1"/>
        <end position="19"/>
    </location>
</feature>
<evidence type="ECO:0000313" key="5">
    <source>
        <dbReference type="Proteomes" id="UP001375240"/>
    </source>
</evidence>
<evidence type="ECO:0000313" key="4">
    <source>
        <dbReference type="EMBL" id="KAK6346612.1"/>
    </source>
</evidence>
<feature type="compositionally biased region" description="Low complexity" evidence="1">
    <location>
        <begin position="151"/>
        <end position="164"/>
    </location>
</feature>
<dbReference type="EMBL" id="JAVHNQ010000005">
    <property type="protein sequence ID" value="KAK6346612.1"/>
    <property type="molecule type" value="Genomic_DNA"/>
</dbReference>
<protein>
    <submittedName>
        <fullName evidence="4">Uncharacterized protein</fullName>
    </submittedName>
</protein>
<keyword evidence="5" id="KW-1185">Reference proteome</keyword>
<feature type="compositionally biased region" description="Gly residues" evidence="1">
    <location>
        <begin position="183"/>
        <end position="193"/>
    </location>
</feature>
<organism evidence="4 5">
    <name type="scientific">Orbilia brochopaga</name>
    <dbReference type="NCBI Taxonomy" id="3140254"/>
    <lineage>
        <taxon>Eukaryota</taxon>
        <taxon>Fungi</taxon>
        <taxon>Dikarya</taxon>
        <taxon>Ascomycota</taxon>
        <taxon>Pezizomycotina</taxon>
        <taxon>Orbiliomycetes</taxon>
        <taxon>Orbiliales</taxon>
        <taxon>Orbiliaceae</taxon>
        <taxon>Orbilia</taxon>
    </lineage>
</organism>
<proteinExistence type="predicted"/>
<keyword evidence="2" id="KW-1133">Transmembrane helix</keyword>
<feature type="compositionally biased region" description="Low complexity" evidence="1">
    <location>
        <begin position="171"/>
        <end position="182"/>
    </location>
</feature>
<evidence type="ECO:0000256" key="1">
    <source>
        <dbReference type="SAM" id="MobiDB-lite"/>
    </source>
</evidence>
<evidence type="ECO:0000256" key="3">
    <source>
        <dbReference type="SAM" id="SignalP"/>
    </source>
</evidence>
<feature type="region of interest" description="Disordered" evidence="1">
    <location>
        <begin position="137"/>
        <end position="219"/>
    </location>
</feature>
<keyword evidence="2" id="KW-0472">Membrane</keyword>
<feature type="chain" id="PRO_5043317435" evidence="3">
    <location>
        <begin position="20"/>
        <end position="271"/>
    </location>
</feature>
<name>A0AAV9UT20_9PEZI</name>
<keyword evidence="3" id="KW-0732">Signal</keyword>
<accession>A0AAV9UT20</accession>
<dbReference type="Proteomes" id="UP001375240">
    <property type="component" value="Unassembled WGS sequence"/>
</dbReference>